<dbReference type="InterPro" id="IPR020845">
    <property type="entry name" value="AMP-binding_CS"/>
</dbReference>
<feature type="domain" description="AMP-binding enzyme C-terminal" evidence="4">
    <location>
        <begin position="438"/>
        <end position="513"/>
    </location>
</feature>
<keyword evidence="6" id="KW-1185">Reference proteome</keyword>
<dbReference type="Proteomes" id="UP000516052">
    <property type="component" value="Chromosome"/>
</dbReference>
<dbReference type="Gene3D" id="3.40.50.12780">
    <property type="entry name" value="N-terminal domain of ligase-like"/>
    <property type="match status" value="1"/>
</dbReference>
<dbReference type="FunFam" id="3.30.300.30:FF:000008">
    <property type="entry name" value="2,3-dihydroxybenzoate-AMP ligase"/>
    <property type="match status" value="1"/>
</dbReference>
<dbReference type="Pfam" id="PF00501">
    <property type="entry name" value="AMP-binding"/>
    <property type="match status" value="1"/>
</dbReference>
<dbReference type="PANTHER" id="PTHR43767">
    <property type="entry name" value="LONG-CHAIN-FATTY-ACID--COA LIGASE"/>
    <property type="match status" value="1"/>
</dbReference>
<sequence length="532" mass="57584">MHTPSRNVSGLLSDSVARFPERTAIVFGEDRITYAELDSAVNRVANLLVARGVQPGDKVALSCPNLPQFTVIYFGILKAGAAVVPLNVLLKAREVAYHLGDSDTKAYFAFEGTPELPMGKEAREGFEDTEGCTEFFLIGDGSSLPGIGPHQLYGPAVAAQSGSFATVERDDEDTAVILYTSGTTGRPKGAELRHRNVYDNVRADVDLFEADAERPDTYLCVLPLFHAFGQVVIQNGAIAFGGTLVLQPRFEARATLQLMLDHDVTFFGGVPTMYWGLLGALGDGVDVARLASNLRVAVSGGSALPGEIHQQFKDRFGVTILEGYGLSETSPVASFARFGEEPRVGSIGVPIPGVEMKLVNRDGSDLKGDPDAIGEIAIKGHNVMKGYYKRPDATAEAVRDGWFRSGDLARRDEDGFYYIVDRSKDMIIRGGFNVYPRELEEVLMGHPAVSLAAVIGIPHDSHGEEIKAVVVKHAGDTTTEAELVAWGREQFAAYKYPRIVEFVDQMPMTSTGKILKRELAPSAGTAQQEVTR</sequence>
<dbReference type="AlphaFoldDB" id="A0A7H0IRR8"/>
<keyword evidence="2 5" id="KW-0436">Ligase</keyword>
<protein>
    <submittedName>
        <fullName evidence="5">Long-chain fatty acid--CoA ligase</fullName>
    </submittedName>
</protein>
<name>A0A7H0IRR8_9ACTN</name>
<dbReference type="KEGG" id="sroi:IAG44_42860"/>
<dbReference type="EMBL" id="CP060828">
    <property type="protein sequence ID" value="QNP75484.1"/>
    <property type="molecule type" value="Genomic_DNA"/>
</dbReference>
<dbReference type="PANTHER" id="PTHR43767:SF12">
    <property type="entry name" value="AMP-DEPENDENT SYNTHETASE AND LIGASE"/>
    <property type="match status" value="1"/>
</dbReference>
<dbReference type="GO" id="GO:0016877">
    <property type="term" value="F:ligase activity, forming carbon-sulfur bonds"/>
    <property type="evidence" value="ECO:0007669"/>
    <property type="project" value="UniProtKB-ARBA"/>
</dbReference>
<gene>
    <name evidence="5" type="ORF">IAG44_42860</name>
</gene>
<evidence type="ECO:0000259" key="3">
    <source>
        <dbReference type="Pfam" id="PF00501"/>
    </source>
</evidence>
<proteinExistence type="inferred from homology"/>
<evidence type="ECO:0000313" key="5">
    <source>
        <dbReference type="EMBL" id="QNP75484.1"/>
    </source>
</evidence>
<evidence type="ECO:0000259" key="4">
    <source>
        <dbReference type="Pfam" id="PF13193"/>
    </source>
</evidence>
<dbReference type="InterPro" id="IPR045851">
    <property type="entry name" value="AMP-bd_C_sf"/>
</dbReference>
<evidence type="ECO:0000256" key="1">
    <source>
        <dbReference type="ARBA" id="ARBA00006432"/>
    </source>
</evidence>
<feature type="domain" description="AMP-dependent synthetase/ligase" evidence="3">
    <location>
        <begin position="14"/>
        <end position="388"/>
    </location>
</feature>
<dbReference type="PROSITE" id="PS00455">
    <property type="entry name" value="AMP_BINDING"/>
    <property type="match status" value="1"/>
</dbReference>
<dbReference type="InterPro" id="IPR000873">
    <property type="entry name" value="AMP-dep_synth/lig_dom"/>
</dbReference>
<comment type="similarity">
    <text evidence="1">Belongs to the ATP-dependent AMP-binding enzyme family.</text>
</comment>
<dbReference type="InterPro" id="IPR042099">
    <property type="entry name" value="ANL_N_sf"/>
</dbReference>
<accession>A0A7H0IRR8</accession>
<dbReference type="Gene3D" id="3.30.300.30">
    <property type="match status" value="1"/>
</dbReference>
<dbReference type="CDD" id="cd05936">
    <property type="entry name" value="FC-FACS_FadD_like"/>
    <property type="match status" value="1"/>
</dbReference>
<reference evidence="5 6" key="1">
    <citation type="submission" date="2020-08" db="EMBL/GenBank/DDBJ databases">
        <title>A novel species.</title>
        <authorList>
            <person name="Gao J."/>
        </authorList>
    </citation>
    <scope>NUCLEOTIDE SEQUENCE [LARGE SCALE GENOMIC DNA]</scope>
    <source>
        <strain evidence="5 6">CRXT-G-22</strain>
    </source>
</reference>
<dbReference type="Pfam" id="PF13193">
    <property type="entry name" value="AMP-binding_C"/>
    <property type="match status" value="1"/>
</dbReference>
<organism evidence="5 6">
    <name type="scientific">Streptomyces roseirectus</name>
    <dbReference type="NCBI Taxonomy" id="2768066"/>
    <lineage>
        <taxon>Bacteria</taxon>
        <taxon>Bacillati</taxon>
        <taxon>Actinomycetota</taxon>
        <taxon>Actinomycetes</taxon>
        <taxon>Kitasatosporales</taxon>
        <taxon>Streptomycetaceae</taxon>
        <taxon>Streptomyces</taxon>
    </lineage>
</organism>
<dbReference type="SUPFAM" id="SSF56801">
    <property type="entry name" value="Acetyl-CoA synthetase-like"/>
    <property type="match status" value="1"/>
</dbReference>
<dbReference type="InterPro" id="IPR050237">
    <property type="entry name" value="ATP-dep_AMP-bd_enzyme"/>
</dbReference>
<evidence type="ECO:0000256" key="2">
    <source>
        <dbReference type="ARBA" id="ARBA00022598"/>
    </source>
</evidence>
<evidence type="ECO:0000313" key="6">
    <source>
        <dbReference type="Proteomes" id="UP000516052"/>
    </source>
</evidence>
<dbReference type="InterPro" id="IPR025110">
    <property type="entry name" value="AMP-bd_C"/>
</dbReference>